<feature type="compositionally biased region" description="Basic and acidic residues" evidence="1">
    <location>
        <begin position="165"/>
        <end position="184"/>
    </location>
</feature>
<dbReference type="GeneID" id="19109603"/>
<feature type="region of interest" description="Disordered" evidence="1">
    <location>
        <begin position="300"/>
        <end position="329"/>
    </location>
</feature>
<evidence type="ECO:0000313" key="2">
    <source>
        <dbReference type="EMBL" id="EMD01078.1"/>
    </source>
</evidence>
<proteinExistence type="predicted"/>
<feature type="compositionally biased region" description="Acidic residues" evidence="1">
    <location>
        <begin position="310"/>
        <end position="323"/>
    </location>
</feature>
<feature type="compositionally biased region" description="Polar residues" evidence="1">
    <location>
        <begin position="138"/>
        <end position="151"/>
    </location>
</feature>
<feature type="compositionally biased region" description="Polar residues" evidence="1">
    <location>
        <begin position="40"/>
        <end position="53"/>
    </location>
</feature>
<protein>
    <submittedName>
        <fullName evidence="2">Uncharacterized protein</fullName>
    </submittedName>
</protein>
<gene>
    <name evidence="2" type="ORF">BAUCODRAFT_194717</name>
</gene>
<dbReference type="EMBL" id="KB445550">
    <property type="protein sequence ID" value="EMD01078.1"/>
    <property type="molecule type" value="Genomic_DNA"/>
</dbReference>
<accession>M2M1Y5</accession>
<dbReference type="Proteomes" id="UP000011761">
    <property type="component" value="Unassembled WGS sequence"/>
</dbReference>
<feature type="region of interest" description="Disordered" evidence="1">
    <location>
        <begin position="40"/>
        <end position="245"/>
    </location>
</feature>
<feature type="compositionally biased region" description="Basic and acidic residues" evidence="1">
    <location>
        <begin position="223"/>
        <end position="237"/>
    </location>
</feature>
<dbReference type="HOGENOM" id="CLU_789851_0_0_1"/>
<dbReference type="KEGG" id="bcom:BAUCODRAFT_194717"/>
<name>M2M1Y5_BAUPA</name>
<reference evidence="2 3" key="1">
    <citation type="journal article" date="2012" name="PLoS Pathog.">
        <title>Diverse lifestyles and strategies of plant pathogenesis encoded in the genomes of eighteen Dothideomycetes fungi.</title>
        <authorList>
            <person name="Ohm R.A."/>
            <person name="Feau N."/>
            <person name="Henrissat B."/>
            <person name="Schoch C.L."/>
            <person name="Horwitz B.A."/>
            <person name="Barry K.W."/>
            <person name="Condon B.J."/>
            <person name="Copeland A.C."/>
            <person name="Dhillon B."/>
            <person name="Glaser F."/>
            <person name="Hesse C.N."/>
            <person name="Kosti I."/>
            <person name="LaButti K."/>
            <person name="Lindquist E.A."/>
            <person name="Lucas S."/>
            <person name="Salamov A.A."/>
            <person name="Bradshaw R.E."/>
            <person name="Ciuffetti L."/>
            <person name="Hamelin R.C."/>
            <person name="Kema G.H.J."/>
            <person name="Lawrence C."/>
            <person name="Scott J.A."/>
            <person name="Spatafora J.W."/>
            <person name="Turgeon B.G."/>
            <person name="de Wit P.J.G.M."/>
            <person name="Zhong S."/>
            <person name="Goodwin S.B."/>
            <person name="Grigoriev I.V."/>
        </authorList>
    </citation>
    <scope>NUCLEOTIDE SEQUENCE [LARGE SCALE GENOMIC DNA]</scope>
    <source>
        <strain evidence="2 3">UAMH 10762</strain>
    </source>
</reference>
<keyword evidence="3" id="KW-1185">Reference proteome</keyword>
<dbReference type="RefSeq" id="XP_007672262.1">
    <property type="nucleotide sequence ID" value="XM_007674072.1"/>
</dbReference>
<evidence type="ECO:0000256" key="1">
    <source>
        <dbReference type="SAM" id="MobiDB-lite"/>
    </source>
</evidence>
<dbReference type="AlphaFoldDB" id="M2M1Y5"/>
<feature type="compositionally biased region" description="Basic and acidic residues" evidence="1">
    <location>
        <begin position="111"/>
        <end position="137"/>
    </location>
</feature>
<organism evidence="2 3">
    <name type="scientific">Baudoinia panamericana (strain UAMH 10762)</name>
    <name type="common">Angels' share fungus</name>
    <name type="synonym">Baudoinia compniacensis (strain UAMH 10762)</name>
    <dbReference type="NCBI Taxonomy" id="717646"/>
    <lineage>
        <taxon>Eukaryota</taxon>
        <taxon>Fungi</taxon>
        <taxon>Dikarya</taxon>
        <taxon>Ascomycota</taxon>
        <taxon>Pezizomycotina</taxon>
        <taxon>Dothideomycetes</taxon>
        <taxon>Dothideomycetidae</taxon>
        <taxon>Mycosphaerellales</taxon>
        <taxon>Teratosphaeriaceae</taxon>
        <taxon>Baudoinia</taxon>
    </lineage>
</organism>
<feature type="compositionally biased region" description="Pro residues" evidence="1">
    <location>
        <begin position="82"/>
        <end position="93"/>
    </location>
</feature>
<sequence>MFSRLPVMRPFKLRDIPAPAPAEVVTSVVMADPAGSTYNTYQQHPCSNSSTSKKQADYPATQYKKHARPYSLRDRSVCQHPQPAPSPAPPPPLSAAQQKRVSDARPIQAKRSVERRTGKEAIEGRPEKQVYELKEWSSGRTYPTPTRTSPGLSVPELGCSILRPPNEDRKRERENAMECMEKQYDRKRKRQDPTNYPLPASSPANSDFPVPELSNSMLRPRNKGREREREELTETPEHQLQISRTPDGVVECTDRQLHQQASHINSQFAQANNQEHELGATLDQQNQRDPKRERHVITEWAERVQPGAEVGEEEEEEEEEEEPSTYIDDPLYLRQQILGKFTTTPEYMIAV</sequence>
<evidence type="ECO:0000313" key="3">
    <source>
        <dbReference type="Proteomes" id="UP000011761"/>
    </source>
</evidence>